<dbReference type="InterPro" id="IPR026881">
    <property type="entry name" value="WYL_dom"/>
</dbReference>
<dbReference type="PANTHER" id="PTHR34580">
    <property type="match status" value="1"/>
</dbReference>
<reference evidence="6 7" key="1">
    <citation type="submission" date="2020-03" db="EMBL/GenBank/DDBJ databases">
        <title>Whole genome shotgun sequence of Phytohabitans rumicis NBRC 108638.</title>
        <authorList>
            <person name="Komaki H."/>
            <person name="Tamura T."/>
        </authorList>
    </citation>
    <scope>NUCLEOTIDE SEQUENCE [LARGE SCALE GENOMIC DNA]</scope>
    <source>
        <strain evidence="6 7">NBRC 108638</strain>
    </source>
</reference>
<name>A0A6V8LM49_9ACTN</name>
<dbReference type="PROSITE" id="PS52050">
    <property type="entry name" value="WYL"/>
    <property type="match status" value="1"/>
</dbReference>
<dbReference type="RefSeq" id="WP_173080452.1">
    <property type="nucleotide sequence ID" value="NZ_BAABJB010000001.1"/>
</dbReference>
<comment type="caution">
    <text evidence="6">The sequence shown here is derived from an EMBL/GenBank/DDBJ whole genome shotgun (WGS) entry which is preliminary data.</text>
</comment>
<evidence type="ECO:0000256" key="4">
    <source>
        <dbReference type="SAM" id="MobiDB-lite"/>
    </source>
</evidence>
<dbReference type="EMBL" id="BLPG01000001">
    <property type="protein sequence ID" value="GFJ93705.1"/>
    <property type="molecule type" value="Genomic_DNA"/>
</dbReference>
<dbReference type="Pfam" id="PF08279">
    <property type="entry name" value="HTH_11"/>
    <property type="match status" value="1"/>
</dbReference>
<dbReference type="InterPro" id="IPR013196">
    <property type="entry name" value="HTH_11"/>
</dbReference>
<evidence type="ECO:0000256" key="2">
    <source>
        <dbReference type="ARBA" id="ARBA00023125"/>
    </source>
</evidence>
<evidence type="ECO:0000259" key="5">
    <source>
        <dbReference type="PROSITE" id="PS51000"/>
    </source>
</evidence>
<proteinExistence type="predicted"/>
<dbReference type="PANTHER" id="PTHR34580:SF3">
    <property type="entry name" value="PROTEIN PAFB"/>
    <property type="match status" value="1"/>
</dbReference>
<sequence>MPKTSARLLALLSLMQARRDWPGALLAERLDVSQRTVRRDVDRLRELGYPIVTTKGPDGGYRLGSGTQLPPLLFDDEQAVALAVALQIATTAGAGIEEAAARALNTVRQVMPARLRHRIDTLQVTAVERSAAPQVDSGVLMAISGAVRAREVLRFDYATTTAPRRAEPHHLVTWGGRWYLVAWDLDRDDWRTFRADRITPRTPTGPRFTPRELPGGNVATFVASRFDGSDGSGGWPCHGEVILDLPAAEVSPFIRDGVVEALGPERCRLVLGSWSWPALATTIGRFDTDIEVVGPTELKDAFAHLAHRYHRAAARSGPTPARRARTSGGRVRAWR</sequence>
<dbReference type="Pfam" id="PF13280">
    <property type="entry name" value="WYL"/>
    <property type="match status" value="1"/>
</dbReference>
<protein>
    <submittedName>
        <fullName evidence="6">DeoR family transcriptional regulator</fullName>
    </submittedName>
</protein>
<evidence type="ECO:0000256" key="3">
    <source>
        <dbReference type="ARBA" id="ARBA00023163"/>
    </source>
</evidence>
<evidence type="ECO:0000313" key="6">
    <source>
        <dbReference type="EMBL" id="GFJ93705.1"/>
    </source>
</evidence>
<dbReference type="InterPro" id="IPR051534">
    <property type="entry name" value="CBASS_pafABC_assoc_protein"/>
</dbReference>
<reference evidence="6 7" key="2">
    <citation type="submission" date="2020-03" db="EMBL/GenBank/DDBJ databases">
        <authorList>
            <person name="Ichikawa N."/>
            <person name="Kimura A."/>
            <person name="Kitahashi Y."/>
            <person name="Uohara A."/>
        </authorList>
    </citation>
    <scope>NUCLEOTIDE SEQUENCE [LARGE SCALE GENOMIC DNA]</scope>
    <source>
        <strain evidence="6 7">NBRC 108638</strain>
    </source>
</reference>
<dbReference type="AlphaFoldDB" id="A0A6V8LM49"/>
<dbReference type="GO" id="GO:0003677">
    <property type="term" value="F:DNA binding"/>
    <property type="evidence" value="ECO:0007669"/>
    <property type="project" value="UniProtKB-KW"/>
</dbReference>
<dbReference type="Proteomes" id="UP000482960">
    <property type="component" value="Unassembled WGS sequence"/>
</dbReference>
<accession>A0A6V8LM49</accession>
<evidence type="ECO:0000313" key="7">
    <source>
        <dbReference type="Proteomes" id="UP000482960"/>
    </source>
</evidence>
<dbReference type="InterPro" id="IPR036390">
    <property type="entry name" value="WH_DNA-bd_sf"/>
</dbReference>
<feature type="region of interest" description="Disordered" evidence="4">
    <location>
        <begin position="314"/>
        <end position="335"/>
    </location>
</feature>
<keyword evidence="1" id="KW-0805">Transcription regulation</keyword>
<dbReference type="PROSITE" id="PS51000">
    <property type="entry name" value="HTH_DEOR_2"/>
    <property type="match status" value="1"/>
</dbReference>
<evidence type="ECO:0000256" key="1">
    <source>
        <dbReference type="ARBA" id="ARBA00023015"/>
    </source>
</evidence>
<dbReference type="PROSITE" id="PS00894">
    <property type="entry name" value="HTH_DEOR_1"/>
    <property type="match status" value="1"/>
</dbReference>
<dbReference type="InterPro" id="IPR036388">
    <property type="entry name" value="WH-like_DNA-bd_sf"/>
</dbReference>
<dbReference type="InterPro" id="IPR018356">
    <property type="entry name" value="Tscrpt_reg_HTH_DeoR_CS"/>
</dbReference>
<dbReference type="InterPro" id="IPR001034">
    <property type="entry name" value="DeoR_HTH"/>
</dbReference>
<dbReference type="GO" id="GO:0003700">
    <property type="term" value="F:DNA-binding transcription factor activity"/>
    <property type="evidence" value="ECO:0007669"/>
    <property type="project" value="InterPro"/>
</dbReference>
<keyword evidence="2" id="KW-0238">DNA-binding</keyword>
<gene>
    <name evidence="6" type="ORF">Prum_073470</name>
</gene>
<keyword evidence="7" id="KW-1185">Reference proteome</keyword>
<organism evidence="6 7">
    <name type="scientific">Phytohabitans rumicis</name>
    <dbReference type="NCBI Taxonomy" id="1076125"/>
    <lineage>
        <taxon>Bacteria</taxon>
        <taxon>Bacillati</taxon>
        <taxon>Actinomycetota</taxon>
        <taxon>Actinomycetes</taxon>
        <taxon>Micromonosporales</taxon>
        <taxon>Micromonosporaceae</taxon>
    </lineage>
</organism>
<dbReference type="SUPFAM" id="SSF46785">
    <property type="entry name" value="Winged helix' DNA-binding domain"/>
    <property type="match status" value="1"/>
</dbReference>
<dbReference type="Gene3D" id="1.10.10.10">
    <property type="entry name" value="Winged helix-like DNA-binding domain superfamily/Winged helix DNA-binding domain"/>
    <property type="match status" value="1"/>
</dbReference>
<keyword evidence="3" id="KW-0804">Transcription</keyword>
<feature type="domain" description="HTH deoR-type" evidence="5">
    <location>
        <begin position="4"/>
        <end position="59"/>
    </location>
</feature>